<evidence type="ECO:0000313" key="4">
    <source>
        <dbReference type="Proteomes" id="UP000662783"/>
    </source>
</evidence>
<dbReference type="Gene3D" id="2.60.40.3140">
    <property type="match status" value="1"/>
</dbReference>
<feature type="signal peptide" evidence="1">
    <location>
        <begin position="1"/>
        <end position="20"/>
    </location>
</feature>
<sequence>MHKSFLILIAFLASLNYVHAQHLKYEWEEDRERYDLGNSFTDEALIYLKYHQQFEYIYEGEDRNLYLYQTEHQIMRANNDNALARSNRIYIPMRNALELVELHARTINKDGSVIEFDKSEIKELEDEETGSGYKIFAIEGAEVGSEIEYYYTKKLEADYFGREFFQFSEPIIKGSFVLLAPSNLQFVFKSYNGLPEIKTDTVENTNVYTMVCENVPALREEEFSSYNGSRQRLEFKLGYNEATGRKLFQWSDASQLLYGRAFLLEKEESKALEDLLKDIKLKGLKTIPEKVAAIEDFIKTSYYLNENAPYEASSIPFILENRIGSKLGLTKLTLNAFKLVGANPSLVLTSDRSEVPFDGEFESYNYLQEYLIYLPEDDSFVAPYNPEFRYGMVPATLTATEGLFISQVTEEGMAFPKYEIKHIPALPAADNLDKMDVNVTFNEDLTTNTVHLKRSFNGYQAAFIKAVYPLIEEARKEELLKSLVKFLAADANITTLEMKDKEFHYKTWEDPLVIDSEFTSPSFIELAGDIILLKVGELIGPQTEMYQENERMTEVENDFNREYQRNITITLPEGYKVENLEDLNFDEKVVEDGETIFYFKSGYELKGQKLKIYVNEAYEEIYYPKEKFEAFRTVINAAADWNKIVLVMSK</sequence>
<accession>A0A974WHM9</accession>
<dbReference type="RefSeq" id="WP_205723243.1">
    <property type="nucleotide sequence ID" value="NZ_CP070608.1"/>
</dbReference>
<gene>
    <name evidence="3" type="ORF">JR347_06510</name>
</gene>
<dbReference type="Proteomes" id="UP000662783">
    <property type="component" value="Chromosome"/>
</dbReference>
<dbReference type="AlphaFoldDB" id="A0A974WHM9"/>
<dbReference type="EMBL" id="CP070608">
    <property type="protein sequence ID" value="QSE98729.1"/>
    <property type="molecule type" value="Genomic_DNA"/>
</dbReference>
<dbReference type="KEGG" id="fuv:JR347_06510"/>
<evidence type="ECO:0000313" key="3">
    <source>
        <dbReference type="EMBL" id="QSE98729.1"/>
    </source>
</evidence>
<dbReference type="Pfam" id="PF12969">
    <property type="entry name" value="DUF3857"/>
    <property type="match status" value="1"/>
</dbReference>
<keyword evidence="4" id="KW-1185">Reference proteome</keyword>
<dbReference type="Gene3D" id="2.60.120.1130">
    <property type="match status" value="1"/>
</dbReference>
<organism evidence="3 4">
    <name type="scientific">Fulvivirga lutea</name>
    <dbReference type="NCBI Taxonomy" id="2810512"/>
    <lineage>
        <taxon>Bacteria</taxon>
        <taxon>Pseudomonadati</taxon>
        <taxon>Bacteroidota</taxon>
        <taxon>Cytophagia</taxon>
        <taxon>Cytophagales</taxon>
        <taxon>Fulvivirgaceae</taxon>
        <taxon>Fulvivirga</taxon>
    </lineage>
</organism>
<protein>
    <submittedName>
        <fullName evidence="3">DUF3857 domain-containing protein</fullName>
    </submittedName>
</protein>
<reference evidence="3" key="1">
    <citation type="submission" date="2021-02" db="EMBL/GenBank/DDBJ databases">
        <title>Fulvivirga sp. S481 isolated from sea water.</title>
        <authorList>
            <person name="Bae S.S."/>
            <person name="Baek K."/>
        </authorList>
    </citation>
    <scope>NUCLEOTIDE SEQUENCE</scope>
    <source>
        <strain evidence="3">S481</strain>
    </source>
</reference>
<name>A0A974WHM9_9BACT</name>
<feature type="chain" id="PRO_5036849114" evidence="1">
    <location>
        <begin position="21"/>
        <end position="650"/>
    </location>
</feature>
<evidence type="ECO:0000259" key="2">
    <source>
        <dbReference type="Pfam" id="PF12969"/>
    </source>
</evidence>
<dbReference type="InterPro" id="IPR024618">
    <property type="entry name" value="DUF3857"/>
</dbReference>
<keyword evidence="1" id="KW-0732">Signal</keyword>
<proteinExistence type="predicted"/>
<evidence type="ECO:0000256" key="1">
    <source>
        <dbReference type="SAM" id="SignalP"/>
    </source>
</evidence>
<feature type="domain" description="DUF3857" evidence="2">
    <location>
        <begin position="69"/>
        <end position="217"/>
    </location>
</feature>